<dbReference type="NCBIfam" id="TIGR02351">
    <property type="entry name" value="thiH"/>
    <property type="match status" value="1"/>
</dbReference>
<keyword evidence="4" id="KW-0479">Metal-binding</keyword>
<evidence type="ECO:0000256" key="5">
    <source>
        <dbReference type="ARBA" id="ARBA00023004"/>
    </source>
</evidence>
<keyword evidence="3" id="KW-0949">S-adenosyl-L-methionine</keyword>
<dbReference type="InterPro" id="IPR012726">
    <property type="entry name" value="ThiH"/>
</dbReference>
<dbReference type="Pfam" id="PF06968">
    <property type="entry name" value="BATS"/>
    <property type="match status" value="1"/>
</dbReference>
<organism evidence="8 9">
    <name type="scientific">Falsiporphyromonas endometrii</name>
    <dbReference type="NCBI Taxonomy" id="1387297"/>
    <lineage>
        <taxon>Bacteria</taxon>
        <taxon>Pseudomonadati</taxon>
        <taxon>Bacteroidota</taxon>
        <taxon>Bacteroidia</taxon>
        <taxon>Bacteroidales</taxon>
        <taxon>Porphyromonadaceae</taxon>
        <taxon>Falsiporphyromonas</taxon>
    </lineage>
</organism>
<dbReference type="Proteomes" id="UP001596020">
    <property type="component" value="Unassembled WGS sequence"/>
</dbReference>
<dbReference type="CDD" id="cd01335">
    <property type="entry name" value="Radical_SAM"/>
    <property type="match status" value="1"/>
</dbReference>
<dbReference type="SFLD" id="SFLDG01060">
    <property type="entry name" value="BATS_domain_containing"/>
    <property type="match status" value="1"/>
</dbReference>
<accession>A0ABV9K9C5</accession>
<feature type="domain" description="Radical SAM core" evidence="7">
    <location>
        <begin position="74"/>
        <end position="303"/>
    </location>
</feature>
<keyword evidence="5" id="KW-0408">Iron</keyword>
<evidence type="ECO:0000313" key="9">
    <source>
        <dbReference type="Proteomes" id="UP001596020"/>
    </source>
</evidence>
<dbReference type="PROSITE" id="PS51918">
    <property type="entry name" value="RADICAL_SAM"/>
    <property type="match status" value="1"/>
</dbReference>
<dbReference type="InterPro" id="IPR034428">
    <property type="entry name" value="ThiH/NoCL/HydG-like"/>
</dbReference>
<dbReference type="EMBL" id="JBHSGO010000208">
    <property type="protein sequence ID" value="MFC4666581.1"/>
    <property type="molecule type" value="Genomic_DNA"/>
</dbReference>
<reference evidence="9" key="1">
    <citation type="journal article" date="2019" name="Int. J. Syst. Evol. Microbiol.">
        <title>The Global Catalogue of Microorganisms (GCM) 10K type strain sequencing project: providing services to taxonomists for standard genome sequencing and annotation.</title>
        <authorList>
            <consortium name="The Broad Institute Genomics Platform"/>
            <consortium name="The Broad Institute Genome Sequencing Center for Infectious Disease"/>
            <person name="Wu L."/>
            <person name="Ma J."/>
        </authorList>
    </citation>
    <scope>NUCLEOTIDE SEQUENCE [LARGE SCALE GENOMIC DNA]</scope>
    <source>
        <strain evidence="9">CGMCC 4.7357</strain>
    </source>
</reference>
<keyword evidence="2" id="KW-0004">4Fe-4S</keyword>
<evidence type="ECO:0000259" key="7">
    <source>
        <dbReference type="PROSITE" id="PS51918"/>
    </source>
</evidence>
<dbReference type="InterPro" id="IPR010722">
    <property type="entry name" value="BATS_dom"/>
</dbReference>
<protein>
    <submittedName>
        <fullName evidence="8">2-iminoacetate synthase ThiH</fullName>
    </submittedName>
</protein>
<evidence type="ECO:0000313" key="8">
    <source>
        <dbReference type="EMBL" id="MFC4666581.1"/>
    </source>
</evidence>
<dbReference type="InterPro" id="IPR013785">
    <property type="entry name" value="Aldolase_TIM"/>
</dbReference>
<keyword evidence="9" id="KW-1185">Reference proteome</keyword>
<dbReference type="RefSeq" id="WP_380079789.1">
    <property type="nucleotide sequence ID" value="NZ_JBHSGO010000208.1"/>
</dbReference>
<dbReference type="SUPFAM" id="SSF102114">
    <property type="entry name" value="Radical SAM enzymes"/>
    <property type="match status" value="1"/>
</dbReference>
<dbReference type="Pfam" id="PF04055">
    <property type="entry name" value="Radical_SAM"/>
    <property type="match status" value="1"/>
</dbReference>
<dbReference type="Gene3D" id="3.20.20.70">
    <property type="entry name" value="Aldolase class I"/>
    <property type="match status" value="1"/>
</dbReference>
<comment type="caution">
    <text evidence="8">The sequence shown here is derived from an EMBL/GenBank/DDBJ whole genome shotgun (WGS) entry which is preliminary data.</text>
</comment>
<dbReference type="InterPro" id="IPR007197">
    <property type="entry name" value="rSAM"/>
</dbReference>
<proteinExistence type="predicted"/>
<dbReference type="PANTHER" id="PTHR43583:SF1">
    <property type="entry name" value="2-IMINOACETATE SYNTHASE"/>
    <property type="match status" value="1"/>
</dbReference>
<comment type="cofactor">
    <cofactor evidence="1">
        <name>[4Fe-4S] cluster</name>
        <dbReference type="ChEBI" id="CHEBI:49883"/>
    </cofactor>
</comment>
<dbReference type="SMART" id="SM00876">
    <property type="entry name" value="BATS"/>
    <property type="match status" value="1"/>
</dbReference>
<evidence type="ECO:0000256" key="1">
    <source>
        <dbReference type="ARBA" id="ARBA00001966"/>
    </source>
</evidence>
<dbReference type="PANTHER" id="PTHR43583">
    <property type="entry name" value="2-IMINOACETATE SYNTHASE"/>
    <property type="match status" value="1"/>
</dbReference>
<evidence type="ECO:0000256" key="6">
    <source>
        <dbReference type="ARBA" id="ARBA00023014"/>
    </source>
</evidence>
<sequence>MAKYNSFYDCIHEYDWEDVEQKINSATSQDVESALRNPKRTIDDFAALISPAAIPYLEQMAQEAHRLTVERFGKTMQMYIPLYLSNICTNACVYCGFNKHNRIKRRRLTESEVMQEVEAILKLGYQHLLLVSGEAETVTGCDYYEKMVKLVRPYFSQISLEVQPLPVDEYKRLHDAGVGYVCVYQETYNEKAYPGYHPSGKKHDYRWRLETPDRIAQADIQKIGIGALLGLENWRTDSFFTALHLRYMEQQYWRTKYSISLPRLRPAAGGWEPKDPIDDVGMFQLITAFRLFDPMVEISLSTREGSVFRDHAALIGITSMSAGSKTEPGGYAVDKSDLEQFIINDGRSPEEFAAAMRNLGYEPVWKDWDAWM</sequence>
<name>A0ABV9K9C5_9PORP</name>
<evidence type="ECO:0000256" key="4">
    <source>
        <dbReference type="ARBA" id="ARBA00022723"/>
    </source>
</evidence>
<dbReference type="SFLD" id="SFLDS00029">
    <property type="entry name" value="Radical_SAM"/>
    <property type="match status" value="1"/>
</dbReference>
<dbReference type="InterPro" id="IPR058240">
    <property type="entry name" value="rSAM_sf"/>
</dbReference>
<keyword evidence="6" id="KW-0411">Iron-sulfur</keyword>
<evidence type="ECO:0000256" key="2">
    <source>
        <dbReference type="ARBA" id="ARBA00022485"/>
    </source>
</evidence>
<dbReference type="SFLD" id="SFLDF00301">
    <property type="entry name" value="2-iminoacetate_synthase_(ThiH)"/>
    <property type="match status" value="1"/>
</dbReference>
<gene>
    <name evidence="8" type="primary">thiH</name>
    <name evidence="8" type="ORF">ACFO3G_08245</name>
</gene>
<dbReference type="SFLD" id="SFLDG01081">
    <property type="entry name" value="cleavage_of_the_Ca-Cb_bond_in"/>
    <property type="match status" value="1"/>
</dbReference>
<evidence type="ECO:0000256" key="3">
    <source>
        <dbReference type="ARBA" id="ARBA00022691"/>
    </source>
</evidence>